<keyword evidence="4" id="KW-1185">Reference proteome</keyword>
<sequence>MNAAVLTKSFARAVATARLPTRRPQAAMRAYRTAGLTQEALRSIRHQAAPLAGGGRGSRLQQLRCLASRRDDEPSWSEIASEAGQVAKDLVKKLGSTVGKAANKVAEAIVPSEEKQAPVERRERERQRDVYRPGEDAFGGGLVGGLLGRAVGGMLRSAVGALGEQIRQAQEQVADVQDRAARIIETSSRLRDAMGGSVRAQPPVSQSSMSQNINGRMSKTVTLIMPVVGGSGQMAQAQVQYVEGGSSAEQLTVSVRLPNGQVINLDGGSMAAGKTIDVEWREVDGK</sequence>
<evidence type="ECO:0000256" key="1">
    <source>
        <dbReference type="SAM" id="Coils"/>
    </source>
</evidence>
<name>A0AAD5DX53_9CHLO</name>
<dbReference type="Proteomes" id="UP001205105">
    <property type="component" value="Unassembled WGS sequence"/>
</dbReference>
<feature type="region of interest" description="Disordered" evidence="2">
    <location>
        <begin position="192"/>
        <end position="211"/>
    </location>
</feature>
<dbReference type="AlphaFoldDB" id="A0AAD5DX53"/>
<proteinExistence type="predicted"/>
<evidence type="ECO:0000256" key="2">
    <source>
        <dbReference type="SAM" id="MobiDB-lite"/>
    </source>
</evidence>
<dbReference type="EMBL" id="JADXDR010000058">
    <property type="protein sequence ID" value="KAI7841934.1"/>
    <property type="molecule type" value="Genomic_DNA"/>
</dbReference>
<feature type="coiled-coil region" evidence="1">
    <location>
        <begin position="159"/>
        <end position="186"/>
    </location>
</feature>
<comment type="caution">
    <text evidence="3">The sequence shown here is derived from an EMBL/GenBank/DDBJ whole genome shotgun (WGS) entry which is preliminary data.</text>
</comment>
<feature type="region of interest" description="Disordered" evidence="2">
    <location>
        <begin position="113"/>
        <end position="133"/>
    </location>
</feature>
<evidence type="ECO:0000313" key="4">
    <source>
        <dbReference type="Proteomes" id="UP001205105"/>
    </source>
</evidence>
<protein>
    <submittedName>
        <fullName evidence="3">Uncharacterized protein</fullName>
    </submittedName>
</protein>
<accession>A0AAD5DX53</accession>
<keyword evidence="1" id="KW-0175">Coiled coil</keyword>
<reference evidence="3" key="1">
    <citation type="submission" date="2020-11" db="EMBL/GenBank/DDBJ databases">
        <title>Chlorella ohadii genome sequencing and assembly.</title>
        <authorList>
            <person name="Murik O."/>
            <person name="Treves H."/>
            <person name="Kedem I."/>
            <person name="Shotland Y."/>
            <person name="Kaplan A."/>
        </authorList>
    </citation>
    <scope>NUCLEOTIDE SEQUENCE</scope>
    <source>
        <strain evidence="3">1</strain>
    </source>
</reference>
<gene>
    <name evidence="3" type="ORF">COHA_004461</name>
</gene>
<evidence type="ECO:0000313" key="3">
    <source>
        <dbReference type="EMBL" id="KAI7841934.1"/>
    </source>
</evidence>
<organism evidence="3 4">
    <name type="scientific">Chlorella ohadii</name>
    <dbReference type="NCBI Taxonomy" id="2649997"/>
    <lineage>
        <taxon>Eukaryota</taxon>
        <taxon>Viridiplantae</taxon>
        <taxon>Chlorophyta</taxon>
        <taxon>core chlorophytes</taxon>
        <taxon>Trebouxiophyceae</taxon>
        <taxon>Chlorellales</taxon>
        <taxon>Chlorellaceae</taxon>
        <taxon>Chlorella clade</taxon>
        <taxon>Chlorella</taxon>
    </lineage>
</organism>